<evidence type="ECO:0000256" key="2">
    <source>
        <dbReference type="SAM" id="Phobius"/>
    </source>
</evidence>
<protein>
    <submittedName>
        <fullName evidence="3">Uncharacterized protein</fullName>
    </submittedName>
</protein>
<reference evidence="3 4" key="1">
    <citation type="submission" date="2015-10" db="EMBL/GenBank/DDBJ databases">
        <title>Conservation of the essential genome among Caulobacter and Brevundimonas species.</title>
        <authorList>
            <person name="Scott D."/>
            <person name="Ely B."/>
        </authorList>
    </citation>
    <scope>NUCLEOTIDE SEQUENCE [LARGE SCALE GENOMIC DNA]</scope>
    <source>
        <strain evidence="3 4">CB4</strain>
    </source>
</reference>
<feature type="region of interest" description="Disordered" evidence="1">
    <location>
        <begin position="75"/>
        <end position="100"/>
    </location>
</feature>
<dbReference type="RefSeq" id="WP_062145211.1">
    <property type="nucleotide sequence ID" value="NZ_CP013002.1"/>
</dbReference>
<dbReference type="STRING" id="69395.AQ619_05335"/>
<name>A0A0P0NYK9_9CAUL</name>
<evidence type="ECO:0000313" key="3">
    <source>
        <dbReference type="EMBL" id="ALL12822.1"/>
    </source>
</evidence>
<dbReference type="EMBL" id="CP013002">
    <property type="protein sequence ID" value="ALL12822.1"/>
    <property type="molecule type" value="Genomic_DNA"/>
</dbReference>
<keyword evidence="2" id="KW-1133">Transmembrane helix</keyword>
<gene>
    <name evidence="3" type="ORF">AQ619_05335</name>
</gene>
<evidence type="ECO:0000256" key="1">
    <source>
        <dbReference type="SAM" id="MobiDB-lite"/>
    </source>
</evidence>
<dbReference type="OrthoDB" id="7193556at2"/>
<keyword evidence="2" id="KW-0472">Membrane</keyword>
<keyword evidence="4" id="KW-1185">Reference proteome</keyword>
<dbReference type="KEGG" id="chq:AQ619_05335"/>
<keyword evidence="2" id="KW-0812">Transmembrane</keyword>
<organism evidence="3 4">
    <name type="scientific">Caulobacter henricii</name>
    <dbReference type="NCBI Taxonomy" id="69395"/>
    <lineage>
        <taxon>Bacteria</taxon>
        <taxon>Pseudomonadati</taxon>
        <taxon>Pseudomonadota</taxon>
        <taxon>Alphaproteobacteria</taxon>
        <taxon>Caulobacterales</taxon>
        <taxon>Caulobacteraceae</taxon>
        <taxon>Caulobacter</taxon>
    </lineage>
</organism>
<sequence length="100" mass="10275">MSTPEPVSGVPVWARKRRKPGNPLVNVVVVPLCLLGALTAGLAFQQKSFAGAGARMDSWIAIAHKQTTAALDDLSGKPAKVSAPDAMEEVPAGKSGRIGG</sequence>
<dbReference type="AlphaFoldDB" id="A0A0P0NYK9"/>
<evidence type="ECO:0000313" key="4">
    <source>
        <dbReference type="Proteomes" id="UP000056905"/>
    </source>
</evidence>
<proteinExistence type="predicted"/>
<accession>A0A0P0NYK9</accession>
<feature type="transmembrane region" description="Helical" evidence="2">
    <location>
        <begin position="24"/>
        <end position="44"/>
    </location>
</feature>
<dbReference type="Proteomes" id="UP000056905">
    <property type="component" value="Chromosome"/>
</dbReference>